<evidence type="ECO:0000256" key="2">
    <source>
        <dbReference type="SAM" id="SignalP"/>
    </source>
</evidence>
<proteinExistence type="predicted"/>
<dbReference type="OrthoDB" id="3375999at2"/>
<evidence type="ECO:0000256" key="1">
    <source>
        <dbReference type="SAM" id="MobiDB-lite"/>
    </source>
</evidence>
<gene>
    <name evidence="3" type="ORF">TK50_08745</name>
</gene>
<feature type="chain" id="PRO_5039141808" evidence="2">
    <location>
        <begin position="28"/>
        <end position="176"/>
    </location>
</feature>
<sequence length="176" mass="17653">MARIISRRAVAVTFGALVLTLAGGGIAAAQTTTAARPAAQSGQPGERAAAPSGQPQPTVAEAAAAKAAMKKGVSPSYVNGSTSFAVVSSAGTLLRSRDAVSATKYGPGQYQVIFNRSLTSAAFVATIGTTDSCCIPPAGEISVAPRLATPNGVFVQTYDSTGAPADRPFHLAVFTP</sequence>
<feature type="region of interest" description="Disordered" evidence="1">
    <location>
        <begin position="35"/>
        <end position="57"/>
    </location>
</feature>
<dbReference type="Proteomes" id="UP000032254">
    <property type="component" value="Unassembled WGS sequence"/>
</dbReference>
<feature type="signal peptide" evidence="2">
    <location>
        <begin position="1"/>
        <end position="27"/>
    </location>
</feature>
<dbReference type="RefSeq" id="WP_043962274.1">
    <property type="nucleotide sequence ID" value="NZ_CBDREH010000004.1"/>
</dbReference>
<evidence type="ECO:0000313" key="3">
    <source>
        <dbReference type="EMBL" id="KIR65482.1"/>
    </source>
</evidence>
<name>A0A0D0V3F7_9ACTN</name>
<dbReference type="AlphaFoldDB" id="A0A0D0V3F7"/>
<dbReference type="EMBL" id="JXSX01000001">
    <property type="protein sequence ID" value="KIR65482.1"/>
    <property type="molecule type" value="Genomic_DNA"/>
</dbReference>
<keyword evidence="4" id="KW-1185">Reference proteome</keyword>
<organism evidence="3 4">
    <name type="scientific">Micromonospora haikouensis</name>
    <dbReference type="NCBI Taxonomy" id="686309"/>
    <lineage>
        <taxon>Bacteria</taxon>
        <taxon>Bacillati</taxon>
        <taxon>Actinomycetota</taxon>
        <taxon>Actinomycetes</taxon>
        <taxon>Micromonosporales</taxon>
        <taxon>Micromonosporaceae</taxon>
        <taxon>Micromonospora</taxon>
    </lineage>
</organism>
<protein>
    <submittedName>
        <fullName evidence="3">Uncharacterized protein</fullName>
    </submittedName>
</protein>
<reference evidence="3 4" key="1">
    <citation type="submission" date="2015-01" db="EMBL/GenBank/DDBJ databases">
        <title>Sequencing and annotation of Micromonospora carbonacea strain JXNU-1 genome.</title>
        <authorList>
            <person name="Long Z."/>
            <person name="Huang Y."/>
            <person name="Jiang Y."/>
        </authorList>
    </citation>
    <scope>NUCLEOTIDE SEQUENCE [LARGE SCALE GENOMIC DNA]</scope>
    <source>
        <strain evidence="3 4">JXNU-1</strain>
    </source>
</reference>
<evidence type="ECO:0000313" key="4">
    <source>
        <dbReference type="Proteomes" id="UP000032254"/>
    </source>
</evidence>
<dbReference type="PATRIC" id="fig|47853.6.peg.1859"/>
<dbReference type="GeneID" id="301304223"/>
<keyword evidence="2" id="KW-0732">Signal</keyword>
<comment type="caution">
    <text evidence="3">The sequence shown here is derived from an EMBL/GenBank/DDBJ whole genome shotgun (WGS) entry which is preliminary data.</text>
</comment>
<accession>A0A0D0V3F7</accession>